<evidence type="ECO:0000256" key="4">
    <source>
        <dbReference type="ARBA" id="ARBA00023136"/>
    </source>
</evidence>
<evidence type="ECO:0000313" key="13">
    <source>
        <dbReference type="Proteomes" id="UP000053424"/>
    </source>
</evidence>
<keyword evidence="3 7" id="KW-1133">Transmembrane helix</keyword>
<comment type="subcellular location">
    <subcellularLocation>
        <location evidence="1">Membrane</location>
        <topology evidence="1">Multi-pass membrane protein</topology>
    </subcellularLocation>
</comment>
<keyword evidence="5" id="KW-0175">Coiled coil</keyword>
<feature type="transmembrane region" description="Helical" evidence="7">
    <location>
        <begin position="541"/>
        <end position="565"/>
    </location>
</feature>
<dbReference type="InterPro" id="IPR018820">
    <property type="entry name" value="BRE4-related_DUF2421"/>
</dbReference>
<keyword evidence="2 7" id="KW-0812">Transmembrane</keyword>
<dbReference type="PANTHER" id="PTHR37994">
    <property type="entry name" value="ARAE_2_N DOMAIN-CONTAINING PROTEIN-RELATED"/>
    <property type="match status" value="1"/>
</dbReference>
<evidence type="ECO:0000256" key="5">
    <source>
        <dbReference type="SAM" id="Coils"/>
    </source>
</evidence>
<proteinExistence type="predicted"/>
<evidence type="ECO:0000256" key="1">
    <source>
        <dbReference type="ARBA" id="ARBA00004141"/>
    </source>
</evidence>
<dbReference type="Pfam" id="PF10334">
    <property type="entry name" value="BRE4"/>
    <property type="match status" value="1"/>
</dbReference>
<dbReference type="InterPro" id="IPR049453">
    <property type="entry name" value="Memb_transporter_dom"/>
</dbReference>
<keyword evidence="13" id="KW-1185">Reference proteome</keyword>
<dbReference type="STRING" id="686832.A0A0C3C5X4"/>
<feature type="compositionally biased region" description="Basic and acidic residues" evidence="6">
    <location>
        <begin position="260"/>
        <end position="270"/>
    </location>
</feature>
<keyword evidence="8" id="KW-0732">Signal</keyword>
<accession>A0A0C3C5X4</accession>
<feature type="transmembrane region" description="Helical" evidence="7">
    <location>
        <begin position="686"/>
        <end position="705"/>
    </location>
</feature>
<keyword evidence="4 7" id="KW-0472">Membrane</keyword>
<evidence type="ECO:0000259" key="11">
    <source>
        <dbReference type="Pfam" id="PF13515"/>
    </source>
</evidence>
<dbReference type="Proteomes" id="UP000053424">
    <property type="component" value="Unassembled WGS sequence"/>
</dbReference>
<feature type="transmembrane region" description="Helical" evidence="7">
    <location>
        <begin position="93"/>
        <end position="114"/>
    </location>
</feature>
<feature type="transmembrane region" description="Helical" evidence="7">
    <location>
        <begin position="596"/>
        <end position="613"/>
    </location>
</feature>
<dbReference type="InterPro" id="IPR018823">
    <property type="entry name" value="ArAE_2_N"/>
</dbReference>
<gene>
    <name evidence="12" type="ORF">M413DRAFT_447369</name>
</gene>
<evidence type="ECO:0000313" key="12">
    <source>
        <dbReference type="EMBL" id="KIM39011.1"/>
    </source>
</evidence>
<feature type="coiled-coil region" evidence="5">
    <location>
        <begin position="342"/>
        <end position="372"/>
    </location>
</feature>
<dbReference type="EMBL" id="KN831787">
    <property type="protein sequence ID" value="KIM39011.1"/>
    <property type="molecule type" value="Genomic_DNA"/>
</dbReference>
<evidence type="ECO:0000256" key="6">
    <source>
        <dbReference type="SAM" id="MobiDB-lite"/>
    </source>
</evidence>
<sequence length="1027" mass="113217">MAATTILLGEVLAWAWGNAAMASGLSVRSASLLARQTEKLKSSLDPNQPIEPQTESQVFHGIFLDPGTSAVYGVFLFIGTYTLGAIRALLPRLILLTIFGSIVLDAICTTGPLLPTSEYTFARFFIIPTCFYLAVAVASLVLIFPESLSHVWLASLHDSFWTPTLELLRLQSETFQTAPSDQEAWAEINARGVQLRSQLISGVETVTGQLKLIDLDTSIGRLGPTDLKKVSAELRSTMFRAGGLHAFHSYVNDLNLRDQKQAREADEHQHGSGNETTVNRYQSIHQTVKQRELQQGHDIDTLLPVLASASTNLRSASEDTLTCITVWLQECSSHRWSALFSRRQAEQIADRQRKLNQELRKVRDALEEFRTVERVKLIKPYEKFFDSKTKKLLKHDDVFTSRSLYICFVFIDTLDAFAERMVKFLKVVIAIDAQRPQTKIWFPGRIAKAGKDRIADRDFKGTGPVAMGSAEDPASFDFFDSSSSTLHDDDVTADDIEREKGLAEAPKKRNPDAFPPKSALKKFFFKMAPFFHFVKSANGIFALRMGLVSVALWIPAVCHTSAWIYYSNKGLWGLIMAQTALAVYAGDQIASFLERFAGTVLGCLLGTAIWYMGAGSGHGSPYGIVIATTAFLAPFLFGRIAGPPARLALWIMVPVTVALVVGYSWIDGHPPTVGNPGVGITIGWKRGLLVVIGFAAAFVVMLFPHPRSSRVLVRKTLAAIVGETGNIFAGEVEAFLAEEALSRRGDDTKVEFTGDKEDAGAGKVSLKERRVRKIAKRVIAVSTRLMYIHPSLTTAKFEPQFSGTWPRDKYEELLMLQIRMLGSLALLSVSFVKLDSKWCSDLVQRAPYLNPNFLSDVFTTLHILSNSLMQGHALPAHLPKLRERLVYHEIHTGRRSMNSSLIRSMFSQPFSTAIEKTQAEETDSSSEGTSSGSAPIGGPAIVDGSSSGIELEDLTLDVLLDEQLPAHATAMVALSSLISRIDEMVDIVESLCGAATFQGFELLRQDYLDQEERSIGAGFTNAPRHQK</sequence>
<feature type="transmembrane region" description="Helical" evidence="7">
    <location>
        <begin position="619"/>
        <end position="640"/>
    </location>
</feature>
<feature type="chain" id="PRO_5002162137" description="ER transporter 6TM N-terminal domain-containing protein" evidence="8">
    <location>
        <begin position="23"/>
        <end position="1027"/>
    </location>
</feature>
<dbReference type="HOGENOM" id="CLU_003918_1_0_1"/>
<feature type="domain" description="DUF2421" evidence="9">
    <location>
        <begin position="704"/>
        <end position="993"/>
    </location>
</feature>
<dbReference type="AlphaFoldDB" id="A0A0C3C5X4"/>
<dbReference type="GO" id="GO:0016020">
    <property type="term" value="C:membrane"/>
    <property type="evidence" value="ECO:0007669"/>
    <property type="project" value="UniProtKB-SubCell"/>
</dbReference>
<protein>
    <recommendedName>
        <fullName evidence="14">ER transporter 6TM N-terminal domain-containing protein</fullName>
    </recommendedName>
</protein>
<dbReference type="Pfam" id="PF10337">
    <property type="entry name" value="ArAE_2_N"/>
    <property type="match status" value="1"/>
</dbReference>
<evidence type="ECO:0000256" key="3">
    <source>
        <dbReference type="ARBA" id="ARBA00022989"/>
    </source>
</evidence>
<evidence type="ECO:0000256" key="8">
    <source>
        <dbReference type="SAM" id="SignalP"/>
    </source>
</evidence>
<reference evidence="13" key="2">
    <citation type="submission" date="2015-01" db="EMBL/GenBank/DDBJ databases">
        <title>Evolutionary Origins and Diversification of the Mycorrhizal Mutualists.</title>
        <authorList>
            <consortium name="DOE Joint Genome Institute"/>
            <consortium name="Mycorrhizal Genomics Consortium"/>
            <person name="Kohler A."/>
            <person name="Kuo A."/>
            <person name="Nagy L.G."/>
            <person name="Floudas D."/>
            <person name="Copeland A."/>
            <person name="Barry K.W."/>
            <person name="Cichocki N."/>
            <person name="Veneault-Fourrey C."/>
            <person name="LaButti K."/>
            <person name="Lindquist E.A."/>
            <person name="Lipzen A."/>
            <person name="Lundell T."/>
            <person name="Morin E."/>
            <person name="Murat C."/>
            <person name="Riley R."/>
            <person name="Ohm R."/>
            <person name="Sun H."/>
            <person name="Tunlid A."/>
            <person name="Henrissat B."/>
            <person name="Grigoriev I.V."/>
            <person name="Hibbett D.S."/>
            <person name="Martin F."/>
        </authorList>
    </citation>
    <scope>NUCLEOTIDE SEQUENCE [LARGE SCALE GENOMIC DNA]</scope>
    <source>
        <strain evidence="13">h7</strain>
    </source>
</reference>
<dbReference type="PANTHER" id="PTHR37994:SF3">
    <property type="entry name" value="ER TRANSPORTER 6TM N-TERMINAL DOMAIN-CONTAINING PROTEIN"/>
    <property type="match status" value="1"/>
</dbReference>
<dbReference type="OrthoDB" id="2274698at2759"/>
<evidence type="ECO:0008006" key="14">
    <source>
        <dbReference type="Google" id="ProtNLM"/>
    </source>
</evidence>
<evidence type="ECO:0000256" key="2">
    <source>
        <dbReference type="ARBA" id="ARBA00022692"/>
    </source>
</evidence>
<reference evidence="12 13" key="1">
    <citation type="submission" date="2014-04" db="EMBL/GenBank/DDBJ databases">
        <authorList>
            <consortium name="DOE Joint Genome Institute"/>
            <person name="Kuo A."/>
            <person name="Gay G."/>
            <person name="Dore J."/>
            <person name="Kohler A."/>
            <person name="Nagy L.G."/>
            <person name="Floudas D."/>
            <person name="Copeland A."/>
            <person name="Barry K.W."/>
            <person name="Cichocki N."/>
            <person name="Veneault-Fourrey C."/>
            <person name="LaButti K."/>
            <person name="Lindquist E.A."/>
            <person name="Lipzen A."/>
            <person name="Lundell T."/>
            <person name="Morin E."/>
            <person name="Murat C."/>
            <person name="Sun H."/>
            <person name="Tunlid A."/>
            <person name="Henrissat B."/>
            <person name="Grigoriev I.V."/>
            <person name="Hibbett D.S."/>
            <person name="Martin F."/>
            <person name="Nordberg H.P."/>
            <person name="Cantor M.N."/>
            <person name="Hua S.X."/>
        </authorList>
    </citation>
    <scope>NUCLEOTIDE SEQUENCE [LARGE SCALE GENOMIC DNA]</scope>
    <source>
        <strain evidence="13">h7</strain>
    </source>
</reference>
<feature type="transmembrane region" description="Helical" evidence="7">
    <location>
        <begin position="58"/>
        <end position="81"/>
    </location>
</feature>
<dbReference type="Pfam" id="PF13515">
    <property type="entry name" value="FUSC_2"/>
    <property type="match status" value="1"/>
</dbReference>
<feature type="transmembrane region" description="Helical" evidence="7">
    <location>
        <begin position="120"/>
        <end position="144"/>
    </location>
</feature>
<feature type="signal peptide" evidence="8">
    <location>
        <begin position="1"/>
        <end position="22"/>
    </location>
</feature>
<name>A0A0C3C5X4_HEBCY</name>
<organism evidence="12 13">
    <name type="scientific">Hebeloma cylindrosporum</name>
    <dbReference type="NCBI Taxonomy" id="76867"/>
    <lineage>
        <taxon>Eukaryota</taxon>
        <taxon>Fungi</taxon>
        <taxon>Dikarya</taxon>
        <taxon>Basidiomycota</taxon>
        <taxon>Agaricomycotina</taxon>
        <taxon>Agaricomycetes</taxon>
        <taxon>Agaricomycetidae</taxon>
        <taxon>Agaricales</taxon>
        <taxon>Agaricineae</taxon>
        <taxon>Hymenogastraceae</taxon>
        <taxon>Hebeloma</taxon>
    </lineage>
</organism>
<feature type="transmembrane region" description="Helical" evidence="7">
    <location>
        <begin position="571"/>
        <end position="589"/>
    </location>
</feature>
<feature type="domain" description="Putative ER transporter 6TM N-terminal" evidence="10">
    <location>
        <begin position="2"/>
        <end position="378"/>
    </location>
</feature>
<evidence type="ECO:0000256" key="7">
    <source>
        <dbReference type="SAM" id="Phobius"/>
    </source>
</evidence>
<feature type="region of interest" description="Disordered" evidence="6">
    <location>
        <begin position="916"/>
        <end position="939"/>
    </location>
</feature>
<feature type="region of interest" description="Disordered" evidence="6">
    <location>
        <begin position="260"/>
        <end position="279"/>
    </location>
</feature>
<evidence type="ECO:0000259" key="10">
    <source>
        <dbReference type="Pfam" id="PF10337"/>
    </source>
</evidence>
<feature type="domain" description="Integral membrane bound transporter" evidence="11">
    <location>
        <begin position="564"/>
        <end position="700"/>
    </location>
</feature>
<feature type="transmembrane region" description="Helical" evidence="7">
    <location>
        <begin position="647"/>
        <end position="666"/>
    </location>
</feature>
<evidence type="ECO:0000259" key="9">
    <source>
        <dbReference type="Pfam" id="PF10334"/>
    </source>
</evidence>